<accession>A0AAU2K5M3</accession>
<name>A0AAU2K5M3_9ACTN</name>
<gene>
    <name evidence="1" type="ORF">OG327_36270</name>
</gene>
<dbReference type="AlphaFoldDB" id="A0AAU2K5M3"/>
<proteinExistence type="predicted"/>
<reference evidence="1" key="1">
    <citation type="submission" date="2022-10" db="EMBL/GenBank/DDBJ databases">
        <title>The complete genomes of actinobacterial strains from the NBC collection.</title>
        <authorList>
            <person name="Joergensen T.S."/>
            <person name="Alvarez Arevalo M."/>
            <person name="Sterndorff E.B."/>
            <person name="Faurdal D."/>
            <person name="Vuksanovic O."/>
            <person name="Mourched A.-S."/>
            <person name="Charusanti P."/>
            <person name="Shaw S."/>
            <person name="Blin K."/>
            <person name="Weber T."/>
        </authorList>
    </citation>
    <scope>NUCLEOTIDE SEQUENCE</scope>
    <source>
        <strain evidence="1">NBC_00049</strain>
    </source>
</reference>
<dbReference type="EMBL" id="CP108264">
    <property type="protein sequence ID" value="WTU79036.1"/>
    <property type="molecule type" value="Genomic_DNA"/>
</dbReference>
<protein>
    <recommendedName>
        <fullName evidence="2">Helicase</fullName>
    </recommendedName>
</protein>
<sequence length="45" mass="5037">MQEIPDGDIRRVGVWLANQKQCRDRLDQAQRAALAELGVDWAGEG</sequence>
<evidence type="ECO:0000313" key="1">
    <source>
        <dbReference type="EMBL" id="WTU79036.1"/>
    </source>
</evidence>
<evidence type="ECO:0008006" key="2">
    <source>
        <dbReference type="Google" id="ProtNLM"/>
    </source>
</evidence>
<organism evidence="1">
    <name type="scientific">Streptomyces sp. NBC_00049</name>
    <dbReference type="NCBI Taxonomy" id="2903617"/>
    <lineage>
        <taxon>Bacteria</taxon>
        <taxon>Bacillati</taxon>
        <taxon>Actinomycetota</taxon>
        <taxon>Actinomycetes</taxon>
        <taxon>Kitasatosporales</taxon>
        <taxon>Streptomycetaceae</taxon>
        <taxon>Streptomyces</taxon>
    </lineage>
</organism>